<accession>A0ABS1AAI6</accession>
<dbReference type="EMBL" id="JADWNA010000017">
    <property type="protein sequence ID" value="MBJ8392849.1"/>
    <property type="molecule type" value="Genomic_DNA"/>
</dbReference>
<evidence type="ECO:0000313" key="2">
    <source>
        <dbReference type="Proteomes" id="UP001318920"/>
    </source>
</evidence>
<reference evidence="1 2" key="1">
    <citation type="submission" date="2020-11" db="EMBL/GenBank/DDBJ databases">
        <title>Enhanced detection system for hospital associated transmission using whole genome sequencing surveillance.</title>
        <authorList>
            <person name="Harrison L.H."/>
            <person name="Van Tyne D."/>
            <person name="Marsh J.W."/>
            <person name="Griffith M.P."/>
            <person name="Snyder D.J."/>
            <person name="Cooper V.S."/>
            <person name="Mustapha M."/>
        </authorList>
    </citation>
    <scope>NUCLEOTIDE SEQUENCE [LARGE SCALE GENOMIC DNA]</scope>
    <source>
        <strain evidence="1 2">CB00171</strain>
    </source>
</reference>
<dbReference type="GeneID" id="69488846"/>
<sequence>MNPPFTLPAKLSPLACRQVANQAWCPATTGEPLLNSARDIAESWLNAVISAATMP</sequence>
<comment type="caution">
    <text evidence="1">The sequence shown here is derived from an EMBL/GenBank/DDBJ whole genome shotgun (WGS) entry which is preliminary data.</text>
</comment>
<proteinExistence type="predicted"/>
<evidence type="ECO:0000313" key="1">
    <source>
        <dbReference type="EMBL" id="MBJ8392849.1"/>
    </source>
</evidence>
<dbReference type="RefSeq" id="WP_161959066.1">
    <property type="nucleotide sequence ID" value="NZ_CP069768.1"/>
</dbReference>
<organism evidence="1 2">
    <name type="scientific">Citrobacter cronae</name>
    <dbReference type="NCBI Taxonomy" id="1748967"/>
    <lineage>
        <taxon>Bacteria</taxon>
        <taxon>Pseudomonadati</taxon>
        <taxon>Pseudomonadota</taxon>
        <taxon>Gammaproteobacteria</taxon>
        <taxon>Enterobacterales</taxon>
        <taxon>Enterobacteriaceae</taxon>
        <taxon>Citrobacter</taxon>
        <taxon>Citrobacter freundii complex</taxon>
    </lineage>
</organism>
<gene>
    <name evidence="1" type="ORF">I6M80_21690</name>
</gene>
<keyword evidence="2" id="KW-1185">Reference proteome</keyword>
<name>A0ABS1AAI6_9ENTR</name>
<dbReference type="Proteomes" id="UP001318920">
    <property type="component" value="Unassembled WGS sequence"/>
</dbReference>
<protein>
    <submittedName>
        <fullName evidence="1">Uncharacterized protein</fullName>
    </submittedName>
</protein>